<gene>
    <name evidence="1" type="ORF">NBR_LOCUS19339</name>
</gene>
<evidence type="ECO:0000313" key="3">
    <source>
        <dbReference type="WBParaSite" id="NBR_0001933801-mRNA-1"/>
    </source>
</evidence>
<reference evidence="1 2" key="2">
    <citation type="submission" date="2018-11" db="EMBL/GenBank/DDBJ databases">
        <authorList>
            <consortium name="Pathogen Informatics"/>
        </authorList>
    </citation>
    <scope>NUCLEOTIDE SEQUENCE [LARGE SCALE GENOMIC DNA]</scope>
</reference>
<dbReference type="AlphaFoldDB" id="A0A0N4YQ16"/>
<dbReference type="EMBL" id="UYSL01024099">
    <property type="protein sequence ID" value="VDL83073.1"/>
    <property type="molecule type" value="Genomic_DNA"/>
</dbReference>
<proteinExistence type="predicted"/>
<evidence type="ECO:0000313" key="1">
    <source>
        <dbReference type="EMBL" id="VDL83073.1"/>
    </source>
</evidence>
<evidence type="ECO:0000313" key="2">
    <source>
        <dbReference type="Proteomes" id="UP000271162"/>
    </source>
</evidence>
<reference evidence="3" key="1">
    <citation type="submission" date="2017-02" db="UniProtKB">
        <authorList>
            <consortium name="WormBaseParasite"/>
        </authorList>
    </citation>
    <scope>IDENTIFICATION</scope>
</reference>
<dbReference type="WBParaSite" id="NBR_0001933801-mRNA-1">
    <property type="protein sequence ID" value="NBR_0001933801-mRNA-1"/>
    <property type="gene ID" value="NBR_0001933801"/>
</dbReference>
<accession>A0A0N4YQ16</accession>
<organism evidence="3">
    <name type="scientific">Nippostrongylus brasiliensis</name>
    <name type="common">Rat hookworm</name>
    <dbReference type="NCBI Taxonomy" id="27835"/>
    <lineage>
        <taxon>Eukaryota</taxon>
        <taxon>Metazoa</taxon>
        <taxon>Ecdysozoa</taxon>
        <taxon>Nematoda</taxon>
        <taxon>Chromadorea</taxon>
        <taxon>Rhabditida</taxon>
        <taxon>Rhabditina</taxon>
        <taxon>Rhabditomorpha</taxon>
        <taxon>Strongyloidea</taxon>
        <taxon>Heligmosomidae</taxon>
        <taxon>Nippostrongylus</taxon>
    </lineage>
</organism>
<dbReference type="Proteomes" id="UP000271162">
    <property type="component" value="Unassembled WGS sequence"/>
</dbReference>
<protein>
    <submittedName>
        <fullName evidence="3">COMM domain-containing protein</fullName>
    </submittedName>
</protein>
<dbReference type="STRING" id="27835.A0A0N4YQ16"/>
<name>A0A0N4YQ16_NIPBR</name>
<keyword evidence="2" id="KW-1185">Reference proteome</keyword>
<sequence>MSFEFDLTAPFLPEFSTKDQSEHRHKIRPVQVVQALLEILDFLQLSTVRRLQMASCVHVELNVLARRVEENSKVIIKLF</sequence>